<dbReference type="GO" id="GO:0016787">
    <property type="term" value="F:hydrolase activity"/>
    <property type="evidence" value="ECO:0007669"/>
    <property type="project" value="UniProtKB-KW"/>
</dbReference>
<comment type="caution">
    <text evidence="2">The sequence shown here is derived from an EMBL/GenBank/DDBJ whole genome shotgun (WGS) entry which is preliminary data.</text>
</comment>
<feature type="signal peptide" evidence="1">
    <location>
        <begin position="1"/>
        <end position="33"/>
    </location>
</feature>
<keyword evidence="2" id="KW-0378">Hydrolase</keyword>
<dbReference type="CDD" id="cd14728">
    <property type="entry name" value="Ere-like"/>
    <property type="match status" value="1"/>
</dbReference>
<dbReference type="Gene3D" id="3.40.1660.10">
    <property type="entry name" value="EreA-like (biosynthetic domain)"/>
    <property type="match status" value="1"/>
</dbReference>
<name>A0ABS4XYC0_9ACTN</name>
<keyword evidence="1" id="KW-0732">Signal</keyword>
<dbReference type="PIRSF" id="PIRSF036794">
    <property type="entry name" value="UCP_erythr_ester"/>
    <property type="match status" value="1"/>
</dbReference>
<dbReference type="RefSeq" id="WP_209514067.1">
    <property type="nucleotide sequence ID" value="NZ_JAGIOH010000001.1"/>
</dbReference>
<gene>
    <name evidence="2" type="ORF">JO379_000988</name>
</gene>
<dbReference type="Pfam" id="PF05139">
    <property type="entry name" value="Erythro_esteras"/>
    <property type="match status" value="1"/>
</dbReference>
<dbReference type="InterPro" id="IPR014622">
    <property type="entry name" value="UCP036794_erythomycin"/>
</dbReference>
<dbReference type="InterPro" id="IPR007815">
    <property type="entry name" value="Emycin_Estase"/>
</dbReference>
<dbReference type="GeneID" id="91567854"/>
<dbReference type="PANTHER" id="PTHR31299">
    <property type="entry name" value="ESTERASE, PUTATIVE (AFU_ORTHOLOGUE AFUA_1G05850)-RELATED"/>
    <property type="match status" value="1"/>
</dbReference>
<dbReference type="EC" id="3.1.1.-" evidence="2"/>
<dbReference type="Proteomes" id="UP001519291">
    <property type="component" value="Unassembled WGS sequence"/>
</dbReference>
<keyword evidence="3" id="KW-1185">Reference proteome</keyword>
<evidence type="ECO:0000313" key="2">
    <source>
        <dbReference type="EMBL" id="MBP2401519.1"/>
    </source>
</evidence>
<feature type="chain" id="PRO_5045443974" evidence="1">
    <location>
        <begin position="34"/>
        <end position="460"/>
    </location>
</feature>
<evidence type="ECO:0000256" key="1">
    <source>
        <dbReference type="SAM" id="SignalP"/>
    </source>
</evidence>
<dbReference type="SUPFAM" id="SSF159501">
    <property type="entry name" value="EreA/ChaN-like"/>
    <property type="match status" value="1"/>
</dbReference>
<evidence type="ECO:0000313" key="3">
    <source>
        <dbReference type="Proteomes" id="UP001519291"/>
    </source>
</evidence>
<dbReference type="Gene3D" id="1.20.1440.30">
    <property type="entry name" value="Biosynthetic Protein domain"/>
    <property type="match status" value="1"/>
</dbReference>
<dbReference type="PANTHER" id="PTHR31299:SF0">
    <property type="entry name" value="ESTERASE, PUTATIVE (AFU_ORTHOLOGUE AFUA_1G05850)-RELATED"/>
    <property type="match status" value="1"/>
</dbReference>
<reference evidence="2 3" key="1">
    <citation type="submission" date="2021-03" db="EMBL/GenBank/DDBJ databases">
        <title>Sequencing the genomes of 1000 actinobacteria strains.</title>
        <authorList>
            <person name="Klenk H.-P."/>
        </authorList>
    </citation>
    <scope>NUCLEOTIDE SEQUENCE [LARGE SCALE GENOMIC DNA]</scope>
    <source>
        <strain evidence="2 3">DSM 41480</strain>
    </source>
</reference>
<accession>A0ABS4XYC0</accession>
<proteinExistence type="predicted"/>
<organism evidence="2 3">
    <name type="scientific">Streptomyces syringium</name>
    <dbReference type="NCBI Taxonomy" id="76729"/>
    <lineage>
        <taxon>Bacteria</taxon>
        <taxon>Bacillati</taxon>
        <taxon>Actinomycetota</taxon>
        <taxon>Actinomycetes</taxon>
        <taxon>Kitasatosporales</taxon>
        <taxon>Streptomycetaceae</taxon>
        <taxon>Streptomyces</taxon>
    </lineage>
</organism>
<dbReference type="EMBL" id="JAGIOH010000001">
    <property type="protein sequence ID" value="MBP2401519.1"/>
    <property type="molecule type" value="Genomic_DNA"/>
</dbReference>
<sequence length="460" mass="50054">MAHTSIHRPVAQALSLTLALTAFLGAAATTAAAAGPRTRPASALTASDHGVVTGLERYAHRLRTAEPGGSGNDLAAFASMTRGANIVGLGEASHGSKELFTVKDRLLRQLVTREGFSAFAMEISWSAAARIDAYVRTGEGDLRQILREEFQDGYSLLNTEEFLNLFGWVREHNRTSARPVRIVGLDFSDAAPEQYERILGWAEGHEPALVPELRRHYAALRALPTGVAARMAAYNALPLGERKAIAKDAAAAYRLLSDAGTRDPWVLQEARVISHMATEYTVDWSDPAQAKAASRHRDRTMAETAVWWQRQTGERLVVSAHNGHAAYESAVPEYYPVTMGADLRELVGREYLAVGTSLNSGDYRAKTATGEAGTYSVGPAAPGSNEYTLDKVRYRDFYVDLRAARRDPAVAGWLDTARPTFVIPGRYPNQPTPPLALGRAFDIVVHLHTVRASVPVAQPE</sequence>
<dbReference type="Gene3D" id="3.30.1870.10">
    <property type="entry name" value="EreA-like, domain 2"/>
    <property type="match status" value="1"/>
</dbReference>
<protein>
    <submittedName>
        <fullName evidence="2">Erythromycin esterase</fullName>
        <ecNumber evidence="2">3.1.1.-</ecNumber>
    </submittedName>
</protein>
<dbReference type="InterPro" id="IPR052036">
    <property type="entry name" value="Hydrolase/PRTase-associated"/>
</dbReference>